<keyword evidence="1 5" id="KW-0240">DNA-directed RNA polymerase</keyword>
<reference evidence="7" key="1">
    <citation type="submission" date="2016-01" db="EMBL/GenBank/DDBJ databases">
        <title>Whole genome sequencing of Bhargavaea cecembensis T14.</title>
        <authorList>
            <person name="Hong K.W."/>
        </authorList>
    </citation>
    <scope>NUCLEOTIDE SEQUENCE [LARGE SCALE GENOMIC DNA]</scope>
    <source>
        <strain evidence="7">M19</strain>
    </source>
</reference>
<evidence type="ECO:0000256" key="4">
    <source>
        <dbReference type="ARBA" id="ARBA00023163"/>
    </source>
</evidence>
<dbReference type="AlphaFoldDB" id="A0A0J5Y5M2"/>
<evidence type="ECO:0000313" key="7">
    <source>
        <dbReference type="Proteomes" id="UP000076510"/>
    </source>
</evidence>
<dbReference type="GO" id="GO:0003899">
    <property type="term" value="F:DNA-directed RNA polymerase activity"/>
    <property type="evidence" value="ECO:0007669"/>
    <property type="project" value="UniProtKB-UniRule"/>
</dbReference>
<comment type="catalytic activity">
    <reaction evidence="5">
        <text>RNA(n) + a ribonucleoside 5'-triphosphate = RNA(n+1) + diphosphate</text>
        <dbReference type="Rhea" id="RHEA:21248"/>
        <dbReference type="Rhea" id="RHEA-COMP:14527"/>
        <dbReference type="Rhea" id="RHEA-COMP:17342"/>
        <dbReference type="ChEBI" id="CHEBI:33019"/>
        <dbReference type="ChEBI" id="CHEBI:61557"/>
        <dbReference type="ChEBI" id="CHEBI:140395"/>
        <dbReference type="EC" id="2.7.7.6"/>
    </reaction>
</comment>
<comment type="similarity">
    <text evidence="5">Belongs to the RNA polymerase subunit epsilon family.</text>
</comment>
<gene>
    <name evidence="5" type="primary">rpoY</name>
    <name evidence="6" type="ORF">AV649_01120</name>
</gene>
<dbReference type="GO" id="GO:0003677">
    <property type="term" value="F:DNA binding"/>
    <property type="evidence" value="ECO:0007669"/>
    <property type="project" value="UniProtKB-UniRule"/>
</dbReference>
<dbReference type="OrthoDB" id="2147503at2"/>
<dbReference type="GO" id="GO:0006351">
    <property type="term" value="P:DNA-templated transcription"/>
    <property type="evidence" value="ECO:0007669"/>
    <property type="project" value="UniProtKB-UniRule"/>
</dbReference>
<sequence length="68" mass="8246">MIYKVFYQKSKEEVPVRECTDSLYIEADSEREVRLKLKDKPYNIEFVQKLEGAFLEHEKNQESFELEK</sequence>
<accession>A0A0J5Y5M2</accession>
<dbReference type="GO" id="GO:0000428">
    <property type="term" value="C:DNA-directed RNA polymerase complex"/>
    <property type="evidence" value="ECO:0007669"/>
    <property type="project" value="UniProtKB-KW"/>
</dbReference>
<comment type="subunit">
    <text evidence="5">RNAP is composed of a core of 2 alpha, a beta and a beta' subunit. The core is associated with a delta subunit, and at least one of epsilon or omega. When a sigma factor is associated with the core the holoenzyme is formed, which can initiate transcription.</text>
</comment>
<dbReference type="Gene3D" id="3.10.20.730">
    <property type="entry name" value="RNAP, epsilon subunit-like"/>
    <property type="match status" value="1"/>
</dbReference>
<evidence type="ECO:0000313" key="6">
    <source>
        <dbReference type="EMBL" id="KZE49658.1"/>
    </source>
</evidence>
<organism evidence="6 7">
    <name type="scientific">Rossellomorea marisflavi</name>
    <dbReference type="NCBI Taxonomy" id="189381"/>
    <lineage>
        <taxon>Bacteria</taxon>
        <taxon>Bacillati</taxon>
        <taxon>Bacillota</taxon>
        <taxon>Bacilli</taxon>
        <taxon>Bacillales</taxon>
        <taxon>Bacillaceae</taxon>
        <taxon>Rossellomorea</taxon>
    </lineage>
</organism>
<dbReference type="EC" id="2.7.7.6" evidence="5"/>
<evidence type="ECO:0000256" key="1">
    <source>
        <dbReference type="ARBA" id="ARBA00022478"/>
    </source>
</evidence>
<evidence type="ECO:0000256" key="2">
    <source>
        <dbReference type="ARBA" id="ARBA00022679"/>
    </source>
</evidence>
<keyword evidence="2 5" id="KW-0808">Transferase</keyword>
<dbReference type="Pfam" id="PF07288">
    <property type="entry name" value="RpoY"/>
    <property type="match status" value="1"/>
</dbReference>
<dbReference type="Proteomes" id="UP000076510">
    <property type="component" value="Unassembled WGS sequence"/>
</dbReference>
<keyword evidence="3 5" id="KW-0548">Nucleotidyltransferase</keyword>
<dbReference type="NCBIfam" id="NF010188">
    <property type="entry name" value="PRK13667.1"/>
    <property type="match status" value="1"/>
</dbReference>
<dbReference type="InterPro" id="IPR009907">
    <property type="entry name" value="RpoY"/>
</dbReference>
<proteinExistence type="inferred from homology"/>
<dbReference type="PATRIC" id="fig|189381.10.peg.4131"/>
<comment type="function">
    <text evidence="5">A non-essential component of RNA polymerase (RNAP).</text>
</comment>
<keyword evidence="4 5" id="KW-0804">Transcription</keyword>
<dbReference type="EMBL" id="LQQY01000012">
    <property type="protein sequence ID" value="KZE49658.1"/>
    <property type="molecule type" value="Genomic_DNA"/>
</dbReference>
<name>A0A0J5Y5M2_9BACI</name>
<evidence type="ECO:0000256" key="5">
    <source>
        <dbReference type="HAMAP-Rule" id="MF_01553"/>
    </source>
</evidence>
<protein>
    <recommendedName>
        <fullName evidence="5">DNA-directed RNA polymerase subunit epsilon</fullName>
        <shortName evidence="5">RNAP epsilon subunit</shortName>
        <ecNumber evidence="5">2.7.7.6</ecNumber>
    </recommendedName>
    <alternativeName>
        <fullName evidence="5">RNA polymerase epsilon subunit</fullName>
    </alternativeName>
    <alternativeName>
        <fullName evidence="5">Transcriptase subunit epsilon</fullName>
    </alternativeName>
</protein>
<comment type="caution">
    <text evidence="6">The sequence shown here is derived from an EMBL/GenBank/DDBJ whole genome shotgun (WGS) entry which is preliminary data.</text>
</comment>
<dbReference type="HAMAP" id="MF_01553">
    <property type="entry name" value="RNApol_bact_RpoY"/>
    <property type="match status" value="1"/>
</dbReference>
<dbReference type="RefSeq" id="WP_048004204.1">
    <property type="nucleotide sequence ID" value="NZ_CAXQIX010000117.1"/>
</dbReference>
<evidence type="ECO:0000256" key="3">
    <source>
        <dbReference type="ARBA" id="ARBA00022695"/>
    </source>
</evidence>